<dbReference type="AlphaFoldDB" id="A0A7W2AAM5"/>
<gene>
    <name evidence="1" type="ORF">H1191_18990</name>
</gene>
<dbReference type="InterPro" id="IPR008928">
    <property type="entry name" value="6-hairpin_glycosidase_sf"/>
</dbReference>
<dbReference type="GO" id="GO:0005975">
    <property type="term" value="P:carbohydrate metabolic process"/>
    <property type="evidence" value="ECO:0007669"/>
    <property type="project" value="InterPro"/>
</dbReference>
<proteinExistence type="predicted"/>
<evidence type="ECO:0000313" key="2">
    <source>
        <dbReference type="Proteomes" id="UP000535491"/>
    </source>
</evidence>
<dbReference type="InterPro" id="IPR012341">
    <property type="entry name" value="6hp_glycosidase-like_sf"/>
</dbReference>
<reference evidence="1 2" key="1">
    <citation type="submission" date="2020-07" db="EMBL/GenBank/DDBJ databases">
        <authorList>
            <person name="Feng H."/>
        </authorList>
    </citation>
    <scope>NUCLEOTIDE SEQUENCE [LARGE SCALE GENOMIC DNA]</scope>
    <source>
        <strain evidence="2">s-10</strain>
    </source>
</reference>
<accession>A0A7W2AAM5</accession>
<name>A0A7W2AAM5_9BACL</name>
<evidence type="ECO:0008006" key="3">
    <source>
        <dbReference type="Google" id="ProtNLM"/>
    </source>
</evidence>
<dbReference type="EMBL" id="JACEIQ010000031">
    <property type="protein sequence ID" value="MBA4496354.1"/>
    <property type="molecule type" value="Genomic_DNA"/>
</dbReference>
<protein>
    <recommendedName>
        <fullName evidence="3">Amylo-alpha-1,6-glucosidase</fullName>
    </recommendedName>
</protein>
<dbReference type="Gene3D" id="1.50.10.10">
    <property type="match status" value="1"/>
</dbReference>
<dbReference type="Proteomes" id="UP000535491">
    <property type="component" value="Unassembled WGS sequence"/>
</dbReference>
<comment type="caution">
    <text evidence="1">The sequence shown here is derived from an EMBL/GenBank/DDBJ whole genome shotgun (WGS) entry which is preliminary data.</text>
</comment>
<organism evidence="1 2">
    <name type="scientific">Paenactinomyces guangxiensis</name>
    <dbReference type="NCBI Taxonomy" id="1490290"/>
    <lineage>
        <taxon>Bacteria</taxon>
        <taxon>Bacillati</taxon>
        <taxon>Bacillota</taxon>
        <taxon>Bacilli</taxon>
        <taxon>Bacillales</taxon>
        <taxon>Thermoactinomycetaceae</taxon>
        <taxon>Paenactinomyces</taxon>
    </lineage>
</organism>
<keyword evidence="2" id="KW-1185">Reference proteome</keyword>
<dbReference type="SUPFAM" id="SSF48208">
    <property type="entry name" value="Six-hairpin glycosidases"/>
    <property type="match status" value="1"/>
</dbReference>
<sequence>MSYHDGSVWPHVNSIILLGMSKVNRQQEAKVVINGLIAASAHFEYDRLPELFCGYDHATGRPVKYPVACQPQAWAAGTTLVFIQALLGLFPDSLNREIYLSPKLLESVSDLSIGSGRLSLTVARHNNHVDVTIEKNTTGFSVMVR</sequence>
<evidence type="ECO:0000313" key="1">
    <source>
        <dbReference type="EMBL" id="MBA4496354.1"/>
    </source>
</evidence>